<dbReference type="Gene3D" id="3.30.9.40">
    <property type="match status" value="1"/>
</dbReference>
<dbReference type="SUPFAM" id="SSF51905">
    <property type="entry name" value="FAD/NAD(P)-binding domain"/>
    <property type="match status" value="1"/>
</dbReference>
<evidence type="ECO:0000313" key="3">
    <source>
        <dbReference type="Proteomes" id="UP001611339"/>
    </source>
</evidence>
<dbReference type="InterPro" id="IPR041654">
    <property type="entry name" value="StyA_sbd"/>
</dbReference>
<dbReference type="Proteomes" id="UP001611339">
    <property type="component" value="Unassembled WGS sequence"/>
</dbReference>
<name>A0ABW7U5H6_9ACTN</name>
<dbReference type="Gene3D" id="6.10.250.650">
    <property type="match status" value="1"/>
</dbReference>
<keyword evidence="2" id="KW-0560">Oxidoreductase</keyword>
<keyword evidence="2" id="KW-0503">Monooxygenase</keyword>
<dbReference type="Gene3D" id="3.50.50.60">
    <property type="entry name" value="FAD/NAD(P)-binding domain"/>
    <property type="match status" value="2"/>
</dbReference>
<organism evidence="2 3">
    <name type="scientific">Streptomyces litmocidini</name>
    <dbReference type="NCBI Taxonomy" id="67318"/>
    <lineage>
        <taxon>Bacteria</taxon>
        <taxon>Bacillati</taxon>
        <taxon>Actinomycetota</taxon>
        <taxon>Actinomycetes</taxon>
        <taxon>Kitasatosporales</taxon>
        <taxon>Streptomycetaceae</taxon>
        <taxon>Streptomyces</taxon>
    </lineage>
</organism>
<sequence length="411" mass="44209">MRKILIVGAGQSGLQLALGLQSQGYEVTLMSNRTADEIRTGRVMSTQCMFDTALQHERDLGLNFWESQAPKIEGLGVSVAGPDSARLIDWVGRLDGYAQSVDQRVKMAGWMDTFAQRGGQLVIHGAAVGDLDYFSRSYDLVLVAAGKGELVSMFGRDASRSPYSEPQRALAVAYVHGLGPRPEHPDFDAVRCNVVPGVGELFVMPTLTTGGRADILFWEGVPGGPLDVFKGVKDPAEHLSLTLELMEKFTPWEYARATKVELTDAGGTLAGRYAPTVRNPIGRLPGGGLVLGVADVVVANDPITGQGSNSASKCAAAYLAAIVEQGDKPFDEEWMQGAFDRYWKTAEPVTKWTNAMLAPPPEHVLNLLGAAGQLQPVADRFANGFNDPADFENFFFDPEKTNAYLASVAGA</sequence>
<protein>
    <submittedName>
        <fullName evidence="2">Styrene monooxygenase/indole monooxygenase family protein</fullName>
    </submittedName>
</protein>
<keyword evidence="3" id="KW-1185">Reference proteome</keyword>
<proteinExistence type="predicted"/>
<feature type="domain" description="Styrene monooxygenase StyA putative substrate binding" evidence="1">
    <location>
        <begin position="146"/>
        <end position="256"/>
    </location>
</feature>
<dbReference type="RefSeq" id="WP_123455390.1">
    <property type="nucleotide sequence ID" value="NZ_JBEYXG010000006.1"/>
</dbReference>
<gene>
    <name evidence="2" type="ORF">ACH407_05625</name>
</gene>
<evidence type="ECO:0000259" key="1">
    <source>
        <dbReference type="Pfam" id="PF17885"/>
    </source>
</evidence>
<reference evidence="2 3" key="1">
    <citation type="submission" date="2024-10" db="EMBL/GenBank/DDBJ databases">
        <title>The Natural Products Discovery Center: Release of the First 8490 Sequenced Strains for Exploring Actinobacteria Biosynthetic Diversity.</title>
        <authorList>
            <person name="Kalkreuter E."/>
            <person name="Kautsar S.A."/>
            <person name="Yang D."/>
            <person name="Bader C.D."/>
            <person name="Teijaro C.N."/>
            <person name="Fluegel L."/>
            <person name="Davis C.M."/>
            <person name="Simpson J.R."/>
            <person name="Lauterbach L."/>
            <person name="Steele A.D."/>
            <person name="Gui C."/>
            <person name="Meng S."/>
            <person name="Li G."/>
            <person name="Viehrig K."/>
            <person name="Ye F."/>
            <person name="Su P."/>
            <person name="Kiefer A.F."/>
            <person name="Nichols A."/>
            <person name="Cepeda A.J."/>
            <person name="Yan W."/>
            <person name="Fan B."/>
            <person name="Jiang Y."/>
            <person name="Adhikari A."/>
            <person name="Zheng C.-J."/>
            <person name="Schuster L."/>
            <person name="Cowan T.M."/>
            <person name="Smanski M.J."/>
            <person name="Chevrette M.G."/>
            <person name="De Carvalho L.P.S."/>
            <person name="Shen B."/>
        </authorList>
    </citation>
    <scope>NUCLEOTIDE SEQUENCE [LARGE SCALE GENOMIC DNA]</scope>
    <source>
        <strain evidence="2 3">NPDC020602</strain>
    </source>
</reference>
<dbReference type="Pfam" id="PF17885">
    <property type="entry name" value="Smoa_sbd"/>
    <property type="match status" value="1"/>
</dbReference>
<evidence type="ECO:0000313" key="2">
    <source>
        <dbReference type="EMBL" id="MFI1713051.1"/>
    </source>
</evidence>
<accession>A0ABW7U5H6</accession>
<comment type="caution">
    <text evidence="2">The sequence shown here is derived from an EMBL/GenBank/DDBJ whole genome shotgun (WGS) entry which is preliminary data.</text>
</comment>
<dbReference type="PRINTS" id="PR00420">
    <property type="entry name" value="RNGMNOXGNASE"/>
</dbReference>
<dbReference type="InterPro" id="IPR036188">
    <property type="entry name" value="FAD/NAD-bd_sf"/>
</dbReference>
<dbReference type="EMBL" id="JBIRUI010000002">
    <property type="protein sequence ID" value="MFI1713051.1"/>
    <property type="molecule type" value="Genomic_DNA"/>
</dbReference>
<dbReference type="GO" id="GO:0004497">
    <property type="term" value="F:monooxygenase activity"/>
    <property type="evidence" value="ECO:0007669"/>
    <property type="project" value="UniProtKB-KW"/>
</dbReference>